<proteinExistence type="predicted"/>
<keyword evidence="2" id="KW-1185">Reference proteome</keyword>
<protein>
    <submittedName>
        <fullName evidence="1">RMD9</fullName>
    </submittedName>
</protein>
<gene>
    <name evidence="1" type="ORF">KGF56_004296</name>
</gene>
<accession>A0AAI9STY4</accession>
<dbReference type="RefSeq" id="XP_049178582.1">
    <property type="nucleotide sequence ID" value="XM_049325721.1"/>
</dbReference>
<evidence type="ECO:0000313" key="2">
    <source>
        <dbReference type="Proteomes" id="UP001202479"/>
    </source>
</evidence>
<dbReference type="Proteomes" id="UP001202479">
    <property type="component" value="Unassembled WGS sequence"/>
</dbReference>
<comment type="caution">
    <text evidence="1">The sequence shown here is derived from an EMBL/GenBank/DDBJ whole genome shotgun (WGS) entry which is preliminary data.</text>
</comment>
<dbReference type="EMBL" id="JAHUZD010000140">
    <property type="protein sequence ID" value="KAI3402835.2"/>
    <property type="molecule type" value="Genomic_DNA"/>
</dbReference>
<dbReference type="AlphaFoldDB" id="A0AAI9STY4"/>
<sequence>MFRIINSSQSIRPALISKFKHTGGAGAAAASSPIVASTSTNTTTTSNFDSKLVFLRTNSTVAEVAPPPPTTANANQDFPLPNGYAKKFTKCYHKPNHFTKWSSTIRRFDTIEEFSKKIQDEEFRRQMSSRDLAKYVASLYSETILSRRERLGSSRNRDKDNAASFHEDIIFQSAIINLSELIAAGEWKQFLNPDMLFKIFGTLLQFKLNNEILDLWETGVSWSEEENGNGGVGRMFLTHKVLSMVLQVAYDSKRFTYDEIKSIYKMSVNEADSVHPDLIERMGQIAIREGDHARGLDALEALMAQYEAAPSNRYPIESGLSQLHLVFIGKCKDTLIAKRFFEKAVEEYEDLPYSVILKAPYMVSFLENCVEAGDPMEEVIDIWSRICRHYAISSVETAARASTVNTGLFKLFFKKYPEPTDESLHLLKLIFSKSEKIDELFLNTLTSNMVWTDKSLIQDVINAFDKFNVPKSVISHRIILKKTGSADYSIEEILALWNQLLQKLDDEGYQYIANADWSALMNATVLSEQSSTKERLGLYLSILKTYKNYMQHDNACTKFLRAWIRDADMYKIISRITTEENPQFENEVVIETPKFKNLRESTNYRRATKVVTDANPRLLD</sequence>
<evidence type="ECO:0000313" key="1">
    <source>
        <dbReference type="EMBL" id="KAI3402835.2"/>
    </source>
</evidence>
<name>A0AAI9STY4_9ASCO</name>
<reference evidence="1" key="1">
    <citation type="journal article" date="2022" name="DNA Res.">
        <title>Genome analysis of five recently described species of the CUG-Ser clade uncovers Candida theae as a new hybrid lineage with pathogenic potential in the Candida parapsilosis species complex.</title>
        <authorList>
            <person name="Mixao V."/>
            <person name="Del Olmo V."/>
            <person name="Hegedusova E."/>
            <person name="Saus E."/>
            <person name="Pryszcz L."/>
            <person name="Cillingova A."/>
            <person name="Nosek J."/>
            <person name="Gabaldon T."/>
        </authorList>
    </citation>
    <scope>NUCLEOTIDE SEQUENCE</scope>
    <source>
        <strain evidence="1">CBS 10844</strain>
    </source>
</reference>
<dbReference type="GeneID" id="73381911"/>
<organism evidence="1 2">
    <name type="scientific">Candida oxycetoniae</name>
    <dbReference type="NCBI Taxonomy" id="497107"/>
    <lineage>
        <taxon>Eukaryota</taxon>
        <taxon>Fungi</taxon>
        <taxon>Dikarya</taxon>
        <taxon>Ascomycota</taxon>
        <taxon>Saccharomycotina</taxon>
        <taxon>Pichiomycetes</taxon>
        <taxon>Debaryomycetaceae</taxon>
        <taxon>Candida/Lodderomyces clade</taxon>
        <taxon>Candida</taxon>
    </lineage>
</organism>